<name>A0ABV8VXK5_9BACI</name>
<dbReference type="Proteomes" id="UP001595880">
    <property type="component" value="Unassembled WGS sequence"/>
</dbReference>
<organism evidence="1 2">
    <name type="scientific">Gracilibacillus marinus</name>
    <dbReference type="NCBI Taxonomy" id="630535"/>
    <lineage>
        <taxon>Bacteria</taxon>
        <taxon>Bacillati</taxon>
        <taxon>Bacillota</taxon>
        <taxon>Bacilli</taxon>
        <taxon>Bacillales</taxon>
        <taxon>Bacillaceae</taxon>
        <taxon>Gracilibacillus</taxon>
    </lineage>
</organism>
<evidence type="ECO:0000313" key="2">
    <source>
        <dbReference type="Proteomes" id="UP001595880"/>
    </source>
</evidence>
<gene>
    <name evidence="1" type="ORF">ACFOZ1_12920</name>
</gene>
<accession>A0ABV8VXK5</accession>
<reference evidence="2" key="1">
    <citation type="journal article" date="2019" name="Int. J. Syst. Evol. Microbiol.">
        <title>The Global Catalogue of Microorganisms (GCM) 10K type strain sequencing project: providing services to taxonomists for standard genome sequencing and annotation.</title>
        <authorList>
            <consortium name="The Broad Institute Genomics Platform"/>
            <consortium name="The Broad Institute Genome Sequencing Center for Infectious Disease"/>
            <person name="Wu L."/>
            <person name="Ma J."/>
        </authorList>
    </citation>
    <scope>NUCLEOTIDE SEQUENCE [LARGE SCALE GENOMIC DNA]</scope>
    <source>
        <strain evidence="2">KACC 14058</strain>
    </source>
</reference>
<evidence type="ECO:0000313" key="1">
    <source>
        <dbReference type="EMBL" id="MFC4388695.1"/>
    </source>
</evidence>
<dbReference type="Pfam" id="PF13075">
    <property type="entry name" value="DUF3939"/>
    <property type="match status" value="1"/>
</dbReference>
<keyword evidence="2" id="KW-1185">Reference proteome</keyword>
<protein>
    <submittedName>
        <fullName evidence="1">DUF3939 domain-containing protein</fullName>
    </submittedName>
</protein>
<dbReference type="RefSeq" id="WP_390199917.1">
    <property type="nucleotide sequence ID" value="NZ_JBHSDV010000004.1"/>
</dbReference>
<comment type="caution">
    <text evidence="1">The sequence shown here is derived from an EMBL/GenBank/DDBJ whole genome shotgun (WGS) entry which is preliminary data.</text>
</comment>
<dbReference type="InterPro" id="IPR025071">
    <property type="entry name" value="DUF3939"/>
</dbReference>
<sequence length="152" mass="18065">MWKKFVRKKSSKKVTHPIKEIPLNEIKKAIREYSNTLPNTVPLSVLIHEDNRINVELLTPFLKAIPHKPFYMSKETYEVFEENNKHLAHYLDKIQRAVDAYIAQEKKLPIIDNDPYNKVSYYKLERLGLLDQRPPLDFFLTDEENLITIEKK</sequence>
<proteinExistence type="predicted"/>
<dbReference type="EMBL" id="JBHSDV010000004">
    <property type="protein sequence ID" value="MFC4388695.1"/>
    <property type="molecule type" value="Genomic_DNA"/>
</dbReference>